<dbReference type="InterPro" id="IPR009057">
    <property type="entry name" value="Homeodomain-like_sf"/>
</dbReference>
<dbReference type="RefSeq" id="WP_381186581.1">
    <property type="nucleotide sequence ID" value="NZ_JBHSFK010000061.1"/>
</dbReference>
<dbReference type="Gene3D" id="1.10.357.10">
    <property type="entry name" value="Tetracycline Repressor, domain 2"/>
    <property type="match status" value="1"/>
</dbReference>
<evidence type="ECO:0000256" key="1">
    <source>
        <dbReference type="ARBA" id="ARBA00023015"/>
    </source>
</evidence>
<keyword evidence="3" id="KW-0804">Transcription</keyword>
<accession>A0ABV9B7X4</accession>
<dbReference type="Pfam" id="PF00440">
    <property type="entry name" value="TetR_N"/>
    <property type="match status" value="1"/>
</dbReference>
<dbReference type="EMBL" id="JBHSFK010000061">
    <property type="protein sequence ID" value="MFC4507774.1"/>
    <property type="molecule type" value="Genomic_DNA"/>
</dbReference>
<gene>
    <name evidence="6" type="ORF">ACFPIH_51680</name>
</gene>
<dbReference type="SUPFAM" id="SSF48498">
    <property type="entry name" value="Tetracyclin repressor-like, C-terminal domain"/>
    <property type="match status" value="1"/>
</dbReference>
<name>A0ABV9B7X4_9ACTN</name>
<evidence type="ECO:0000313" key="7">
    <source>
        <dbReference type="Proteomes" id="UP001595839"/>
    </source>
</evidence>
<organism evidence="6 7">
    <name type="scientific">Streptomyces vulcanius</name>
    <dbReference type="NCBI Taxonomy" id="1441876"/>
    <lineage>
        <taxon>Bacteria</taxon>
        <taxon>Bacillati</taxon>
        <taxon>Actinomycetota</taxon>
        <taxon>Actinomycetes</taxon>
        <taxon>Kitasatosporales</taxon>
        <taxon>Streptomycetaceae</taxon>
        <taxon>Streptomyces</taxon>
    </lineage>
</organism>
<keyword evidence="2 4" id="KW-0238">DNA-binding</keyword>
<dbReference type="InterPro" id="IPR036271">
    <property type="entry name" value="Tet_transcr_reg_TetR-rel_C_sf"/>
</dbReference>
<keyword evidence="7" id="KW-1185">Reference proteome</keyword>
<dbReference type="InterPro" id="IPR025996">
    <property type="entry name" value="MT1864/Rv1816-like_C"/>
</dbReference>
<dbReference type="PROSITE" id="PS50977">
    <property type="entry name" value="HTH_TETR_2"/>
    <property type="match status" value="1"/>
</dbReference>
<dbReference type="InterPro" id="IPR001647">
    <property type="entry name" value="HTH_TetR"/>
</dbReference>
<dbReference type="PANTHER" id="PTHR30055:SF234">
    <property type="entry name" value="HTH-TYPE TRANSCRIPTIONAL REGULATOR BETI"/>
    <property type="match status" value="1"/>
</dbReference>
<protein>
    <submittedName>
        <fullName evidence="6">TetR/AcrR family transcriptional regulator</fullName>
    </submittedName>
</protein>
<evidence type="ECO:0000256" key="3">
    <source>
        <dbReference type="ARBA" id="ARBA00023163"/>
    </source>
</evidence>
<dbReference type="InterPro" id="IPR050109">
    <property type="entry name" value="HTH-type_TetR-like_transc_reg"/>
</dbReference>
<keyword evidence="1" id="KW-0805">Transcription regulation</keyword>
<dbReference type="SUPFAM" id="SSF46689">
    <property type="entry name" value="Homeodomain-like"/>
    <property type="match status" value="1"/>
</dbReference>
<sequence>MGASQGTAKRMPNRWGEGQRLRQEILDAAGRLLEEAGRPEGISLRAVAREAGVTAPAIYKHFRDKDELMWTLLDGVYAAMADRLRAARGSAPAEDAWAGLRAVVDAYCGFAVDEPRRYELAFLTGPSLPPPPESVGHPMERLLDAWCEATVPYLSEAGAGVGGHLDARLAAKLLWSGLHGQFGLWRNVSEVSDASELDELRDALLFSLFGRT</sequence>
<dbReference type="Pfam" id="PF13305">
    <property type="entry name" value="TetR_C_33"/>
    <property type="match status" value="1"/>
</dbReference>
<reference evidence="7" key="1">
    <citation type="journal article" date="2019" name="Int. J. Syst. Evol. Microbiol.">
        <title>The Global Catalogue of Microorganisms (GCM) 10K type strain sequencing project: providing services to taxonomists for standard genome sequencing and annotation.</title>
        <authorList>
            <consortium name="The Broad Institute Genomics Platform"/>
            <consortium name="The Broad Institute Genome Sequencing Center for Infectious Disease"/>
            <person name="Wu L."/>
            <person name="Ma J."/>
        </authorList>
    </citation>
    <scope>NUCLEOTIDE SEQUENCE [LARGE SCALE GENOMIC DNA]</scope>
    <source>
        <strain evidence="7">CGMCC 4.7177</strain>
    </source>
</reference>
<evidence type="ECO:0000259" key="5">
    <source>
        <dbReference type="PROSITE" id="PS50977"/>
    </source>
</evidence>
<proteinExistence type="predicted"/>
<evidence type="ECO:0000256" key="2">
    <source>
        <dbReference type="ARBA" id="ARBA00023125"/>
    </source>
</evidence>
<dbReference type="Proteomes" id="UP001595839">
    <property type="component" value="Unassembled WGS sequence"/>
</dbReference>
<dbReference type="PANTHER" id="PTHR30055">
    <property type="entry name" value="HTH-TYPE TRANSCRIPTIONAL REGULATOR RUTR"/>
    <property type="match status" value="1"/>
</dbReference>
<evidence type="ECO:0000256" key="4">
    <source>
        <dbReference type="PROSITE-ProRule" id="PRU00335"/>
    </source>
</evidence>
<feature type="DNA-binding region" description="H-T-H motif" evidence="4">
    <location>
        <begin position="43"/>
        <end position="62"/>
    </location>
</feature>
<feature type="domain" description="HTH tetR-type" evidence="5">
    <location>
        <begin position="19"/>
        <end position="80"/>
    </location>
</feature>
<comment type="caution">
    <text evidence="6">The sequence shown here is derived from an EMBL/GenBank/DDBJ whole genome shotgun (WGS) entry which is preliminary data.</text>
</comment>
<evidence type="ECO:0000313" key="6">
    <source>
        <dbReference type="EMBL" id="MFC4507774.1"/>
    </source>
</evidence>